<dbReference type="EMBL" id="KY774314">
    <property type="protein sequence ID" value="ART30337.1"/>
    <property type="molecule type" value="Genomic_DNA"/>
</dbReference>
<proteinExistence type="predicted"/>
<evidence type="ECO:0000313" key="1">
    <source>
        <dbReference type="EMBL" id="ART30337.1"/>
    </source>
</evidence>
<geneLocation type="mitochondrion" evidence="1"/>
<protein>
    <submittedName>
        <fullName evidence="1">Uncharacterized protein</fullName>
    </submittedName>
</protein>
<name>A0A1Y0AYW2_9LAMI</name>
<sequence>MKKPEKHLPGTVKKGPRTTLGIAHSLEKMEPGFIKRSEIAEANTRTSFLCVRSEMSASPDTPISKEPLSLP</sequence>
<accession>A0A1Y0AYW2</accession>
<keyword evidence="1" id="KW-0496">Mitochondrion</keyword>
<organism evidence="1">
    <name type="scientific">Utricularia reniformis</name>
    <dbReference type="NCBI Taxonomy" id="192314"/>
    <lineage>
        <taxon>Eukaryota</taxon>
        <taxon>Viridiplantae</taxon>
        <taxon>Streptophyta</taxon>
        <taxon>Embryophyta</taxon>
        <taxon>Tracheophyta</taxon>
        <taxon>Spermatophyta</taxon>
        <taxon>Magnoliopsida</taxon>
        <taxon>eudicotyledons</taxon>
        <taxon>Gunneridae</taxon>
        <taxon>Pentapetalae</taxon>
        <taxon>asterids</taxon>
        <taxon>lamiids</taxon>
        <taxon>Lamiales</taxon>
        <taxon>Lentibulariaceae</taxon>
        <taxon>Utricularia</taxon>
    </lineage>
</organism>
<dbReference type="AlphaFoldDB" id="A0A1Y0AYW2"/>
<gene>
    <name evidence="1" type="ORF">AEK19_MT0967</name>
</gene>
<reference evidence="1" key="1">
    <citation type="submission" date="2017-03" db="EMBL/GenBank/DDBJ databases">
        <title>The mitochondrial genome of the carnivorous plant Utricularia reniformis (Lentibulariaceae): structure, comparative analysis and evolutionary landmarks.</title>
        <authorList>
            <person name="Silva S.R."/>
            <person name="Alvarenga D.O."/>
            <person name="Michael T.P."/>
            <person name="Miranda V.F.O."/>
            <person name="Varani A.M."/>
        </authorList>
    </citation>
    <scope>NUCLEOTIDE SEQUENCE</scope>
</reference>